<sequence length="211" mass="23507">MEELEKTSQPSESIYESDQGDSNSKLIKKDIIKNNSKSAVTLLSHLDGMPSSGTQNRTESSVQSSGECTEESQDTGSRKLGDEKGMTDDVKKMKVENHPRQPDLSKNDDAYSNGTELKTADLETTNTRNKSKIVSETLLNEIGARKKCENSKGKNSRMNTTISAKEKRKSSRKSRPKKRNDVVKCDSEMDSSNSKPNIVSQLEECRPRNDK</sequence>
<feature type="compositionally biased region" description="Basic and acidic residues" evidence="1">
    <location>
        <begin position="76"/>
        <end position="109"/>
    </location>
</feature>
<name>A0A1E7FRP0_9STRA</name>
<proteinExistence type="predicted"/>
<feature type="non-terminal residue" evidence="2">
    <location>
        <position position="211"/>
    </location>
</feature>
<keyword evidence="3" id="KW-1185">Reference proteome</keyword>
<evidence type="ECO:0000313" key="3">
    <source>
        <dbReference type="Proteomes" id="UP000095751"/>
    </source>
</evidence>
<feature type="compositionally biased region" description="Polar residues" evidence="1">
    <location>
        <begin position="190"/>
        <end position="200"/>
    </location>
</feature>
<feature type="compositionally biased region" description="Polar residues" evidence="1">
    <location>
        <begin position="110"/>
        <end position="138"/>
    </location>
</feature>
<protein>
    <submittedName>
        <fullName evidence="2">Uncharacterized protein</fullName>
    </submittedName>
</protein>
<reference evidence="2 3" key="1">
    <citation type="submission" date="2016-09" db="EMBL/GenBank/DDBJ databases">
        <title>Extensive genetic diversity and differential bi-allelic expression allows diatom success in the polar Southern Ocean.</title>
        <authorList>
            <consortium name="DOE Joint Genome Institute"/>
            <person name="Mock T."/>
            <person name="Otillar R.P."/>
            <person name="Strauss J."/>
            <person name="Dupont C."/>
            <person name="Frickenhaus S."/>
            <person name="Maumus F."/>
            <person name="Mcmullan M."/>
            <person name="Sanges R."/>
            <person name="Schmutz J."/>
            <person name="Toseland A."/>
            <person name="Valas R."/>
            <person name="Veluchamy A."/>
            <person name="Ward B.J."/>
            <person name="Allen A."/>
            <person name="Barry K."/>
            <person name="Falciatore A."/>
            <person name="Ferrante M."/>
            <person name="Fortunato A.E."/>
            <person name="Gloeckner G."/>
            <person name="Gruber A."/>
            <person name="Hipkin R."/>
            <person name="Janech M."/>
            <person name="Kroth P."/>
            <person name="Leese F."/>
            <person name="Lindquist E."/>
            <person name="Lyon B.R."/>
            <person name="Martin J."/>
            <person name="Mayer C."/>
            <person name="Parker M."/>
            <person name="Quesneville H."/>
            <person name="Raymond J."/>
            <person name="Uhlig C."/>
            <person name="Valentin K.U."/>
            <person name="Worden A.Z."/>
            <person name="Armbrust E.V."/>
            <person name="Bowler C."/>
            <person name="Green B."/>
            <person name="Moulton V."/>
            <person name="Van Oosterhout C."/>
            <person name="Grigoriev I."/>
        </authorList>
    </citation>
    <scope>NUCLEOTIDE SEQUENCE [LARGE SCALE GENOMIC DNA]</scope>
    <source>
        <strain evidence="2 3">CCMP1102</strain>
    </source>
</reference>
<accession>A0A1E7FRP0</accession>
<dbReference type="InParanoid" id="A0A1E7FRP0"/>
<gene>
    <name evidence="2" type="ORF">FRACYDRAFT_267791</name>
</gene>
<feature type="region of interest" description="Disordered" evidence="1">
    <location>
        <begin position="42"/>
        <end position="211"/>
    </location>
</feature>
<evidence type="ECO:0000313" key="2">
    <source>
        <dbReference type="EMBL" id="OEU20841.1"/>
    </source>
</evidence>
<feature type="compositionally biased region" description="Polar residues" evidence="1">
    <location>
        <begin position="51"/>
        <end position="67"/>
    </location>
</feature>
<feature type="compositionally biased region" description="Basic residues" evidence="1">
    <location>
        <begin position="166"/>
        <end position="178"/>
    </location>
</feature>
<dbReference type="AlphaFoldDB" id="A0A1E7FRP0"/>
<dbReference type="Proteomes" id="UP000095751">
    <property type="component" value="Unassembled WGS sequence"/>
</dbReference>
<feature type="region of interest" description="Disordered" evidence="1">
    <location>
        <begin position="1"/>
        <end position="29"/>
    </location>
</feature>
<feature type="compositionally biased region" description="Basic and acidic residues" evidence="1">
    <location>
        <begin position="143"/>
        <end position="152"/>
    </location>
</feature>
<feature type="compositionally biased region" description="Polar residues" evidence="1">
    <location>
        <begin position="7"/>
        <end position="16"/>
    </location>
</feature>
<dbReference type="EMBL" id="KV784354">
    <property type="protein sequence ID" value="OEU20841.1"/>
    <property type="molecule type" value="Genomic_DNA"/>
</dbReference>
<dbReference type="KEGG" id="fcy:FRACYDRAFT_267791"/>
<evidence type="ECO:0000256" key="1">
    <source>
        <dbReference type="SAM" id="MobiDB-lite"/>
    </source>
</evidence>
<organism evidence="2 3">
    <name type="scientific">Fragilariopsis cylindrus CCMP1102</name>
    <dbReference type="NCBI Taxonomy" id="635003"/>
    <lineage>
        <taxon>Eukaryota</taxon>
        <taxon>Sar</taxon>
        <taxon>Stramenopiles</taxon>
        <taxon>Ochrophyta</taxon>
        <taxon>Bacillariophyta</taxon>
        <taxon>Bacillariophyceae</taxon>
        <taxon>Bacillariophycidae</taxon>
        <taxon>Bacillariales</taxon>
        <taxon>Bacillariaceae</taxon>
        <taxon>Fragilariopsis</taxon>
    </lineage>
</organism>